<evidence type="ECO:0000256" key="1">
    <source>
        <dbReference type="SAM" id="MobiDB-lite"/>
    </source>
</evidence>
<feature type="compositionally biased region" description="Basic and acidic residues" evidence="1">
    <location>
        <begin position="1"/>
        <end position="11"/>
    </location>
</feature>
<evidence type="ECO:0008006" key="5">
    <source>
        <dbReference type="Google" id="ProtNLM"/>
    </source>
</evidence>
<dbReference type="EMBL" id="CP016076">
    <property type="protein sequence ID" value="APU12536.1"/>
    <property type="molecule type" value="Genomic_DNA"/>
</dbReference>
<feature type="transmembrane region" description="Helical" evidence="2">
    <location>
        <begin position="519"/>
        <end position="539"/>
    </location>
</feature>
<name>A0AAC9L823_9PSEU</name>
<gene>
    <name evidence="3" type="ORF">UA74_02245</name>
</gene>
<accession>A0AAC9L823</accession>
<dbReference type="AlphaFoldDB" id="A0AAC9L823"/>
<keyword evidence="2" id="KW-0812">Transmembrane</keyword>
<feature type="compositionally biased region" description="Acidic residues" evidence="1">
    <location>
        <begin position="396"/>
        <end position="407"/>
    </location>
</feature>
<feature type="compositionally biased region" description="Acidic residues" evidence="1">
    <location>
        <begin position="441"/>
        <end position="451"/>
    </location>
</feature>
<proteinExistence type="predicted"/>
<dbReference type="RefSeq" id="WP_075763763.1">
    <property type="nucleotide sequence ID" value="NZ_CP016076.1"/>
</dbReference>
<keyword evidence="2" id="KW-1133">Transmembrane helix</keyword>
<evidence type="ECO:0000313" key="4">
    <source>
        <dbReference type="Proteomes" id="UP000185511"/>
    </source>
</evidence>
<feature type="transmembrane region" description="Helical" evidence="2">
    <location>
        <begin position="487"/>
        <end position="507"/>
    </location>
</feature>
<feature type="compositionally biased region" description="Acidic residues" evidence="1">
    <location>
        <begin position="419"/>
        <end position="431"/>
    </location>
</feature>
<dbReference type="Proteomes" id="UP000185511">
    <property type="component" value="Chromosome"/>
</dbReference>
<feature type="region of interest" description="Disordered" evidence="1">
    <location>
        <begin position="1"/>
        <end position="284"/>
    </location>
</feature>
<feature type="compositionally biased region" description="Pro residues" evidence="1">
    <location>
        <begin position="73"/>
        <end position="91"/>
    </location>
</feature>
<organism evidence="3 4">
    <name type="scientific">Actinoalloteichus fjordicus</name>
    <dbReference type="NCBI Taxonomy" id="1612552"/>
    <lineage>
        <taxon>Bacteria</taxon>
        <taxon>Bacillati</taxon>
        <taxon>Actinomycetota</taxon>
        <taxon>Actinomycetes</taxon>
        <taxon>Pseudonocardiales</taxon>
        <taxon>Pseudonocardiaceae</taxon>
        <taxon>Actinoalloteichus</taxon>
    </lineage>
</organism>
<protein>
    <recommendedName>
        <fullName evidence="5">Transmembrane protein</fullName>
    </recommendedName>
</protein>
<feature type="region of interest" description="Disordered" evidence="1">
    <location>
        <begin position="303"/>
        <end position="452"/>
    </location>
</feature>
<evidence type="ECO:0000313" key="3">
    <source>
        <dbReference type="EMBL" id="APU12536.1"/>
    </source>
</evidence>
<feature type="compositionally biased region" description="Pro residues" evidence="1">
    <location>
        <begin position="99"/>
        <end position="114"/>
    </location>
</feature>
<feature type="compositionally biased region" description="Low complexity" evidence="1">
    <location>
        <begin position="211"/>
        <end position="223"/>
    </location>
</feature>
<dbReference type="KEGG" id="acad:UA74_02245"/>
<evidence type="ECO:0000256" key="2">
    <source>
        <dbReference type="SAM" id="Phobius"/>
    </source>
</evidence>
<reference evidence="4" key="1">
    <citation type="submission" date="2016-06" db="EMBL/GenBank/DDBJ databases">
        <title>Complete genome sequence of Actinoalloteichus fjordicus DSM 46855 (=ADI127-17), type strain of the new species Actinoalloteichus fjordicus.</title>
        <authorList>
            <person name="Ruckert C."/>
            <person name="Nouioui I."/>
            <person name="Willmese J."/>
            <person name="van Wezel G."/>
            <person name="Klenk H.-P."/>
            <person name="Kalinowski J."/>
            <person name="Zotchev S.B."/>
        </authorList>
    </citation>
    <scope>NUCLEOTIDE SEQUENCE [LARGE SCALE GENOMIC DNA]</scope>
    <source>
        <strain evidence="4">ADI127-7</strain>
    </source>
</reference>
<keyword evidence="2" id="KW-0472">Membrane</keyword>
<keyword evidence="4" id="KW-1185">Reference proteome</keyword>
<sequence length="541" mass="57741">MSGDDRSDQDAPRSVAELLAAYGSSEGKNAQGGGRRRRRRAEDASEAAPQEIIERVLSDSGRMRRIRDDELEPPPATPPPPAAQPGPPGARPDPSAVQGPPPAARPPGPAPQPPRSYEGYEDPYGAVQYGGASATPYPDQAYPEQAYPDQGYPDQAYPAQAYPEEGYPDRGFPADHPDQAYPNRDYPERDYDDGPGPDARQPAGPPPPHAAPAGPRGYPGYADDLTATTQHPVIRDEPDADLTTSVAGRLGGGDDAPPTRREPMTEQLPRIAVPPDFDDESDAVAGAGTTASEQTMAGTDWFEDSYAGGQIPPYQDPPEDDHFPAAASATAVSPMPGIAPPVPGVSASEETQQQRIVDGGDEYLDDFGGLYGDRIDGHPSETPAPSDPADERYDDYGDLDDAEDDAAFDGRATRAARDDLDEYDDYEDGSYPEDGTYRDGDEADADAEEEEERRSPLVEWLVMAGQLIGGVVGGGALWLAFQWLWESIPPLALGLALLVTTGLVFAVRRIRRTDDLNTTLFTVLVGLIVTVSPAALLLLGL</sequence>